<dbReference type="AlphaFoldDB" id="A0A917LGQ2"/>
<accession>A0A917LGQ2</accession>
<dbReference type="RefSeq" id="WP_188533137.1">
    <property type="nucleotide sequence ID" value="NZ_BMGR01000017.1"/>
</dbReference>
<keyword evidence="5 8" id="KW-1133">Transmembrane helix</keyword>
<dbReference type="PANTHER" id="PTHR32309">
    <property type="entry name" value="TYROSINE-PROTEIN KINASE"/>
    <property type="match status" value="1"/>
</dbReference>
<keyword evidence="6 8" id="KW-0472">Membrane</keyword>
<reference evidence="10" key="2">
    <citation type="submission" date="2020-09" db="EMBL/GenBank/DDBJ databases">
        <authorList>
            <person name="Sun Q."/>
            <person name="Zhou Y."/>
        </authorList>
    </citation>
    <scope>NUCLEOTIDE SEQUENCE</scope>
    <source>
        <strain evidence="10">CGMCC 1.12987</strain>
    </source>
</reference>
<organism evidence="10 11">
    <name type="scientific">Paenibacillus abyssi</name>
    <dbReference type="NCBI Taxonomy" id="1340531"/>
    <lineage>
        <taxon>Bacteria</taxon>
        <taxon>Bacillati</taxon>
        <taxon>Bacillota</taxon>
        <taxon>Bacilli</taxon>
        <taxon>Bacillales</taxon>
        <taxon>Paenibacillaceae</taxon>
        <taxon>Paenibacillus</taxon>
    </lineage>
</organism>
<protein>
    <submittedName>
        <fullName evidence="10">Capsular polysaccharide biosynthesis protein</fullName>
    </submittedName>
</protein>
<dbReference type="PROSITE" id="PS51257">
    <property type="entry name" value="PROKAR_LIPOPROTEIN"/>
    <property type="match status" value="1"/>
</dbReference>
<keyword evidence="11" id="KW-1185">Reference proteome</keyword>
<evidence type="ECO:0000256" key="7">
    <source>
        <dbReference type="SAM" id="MobiDB-lite"/>
    </source>
</evidence>
<dbReference type="PANTHER" id="PTHR32309:SF13">
    <property type="entry name" value="FERRIC ENTEROBACTIN TRANSPORT PROTEIN FEPE"/>
    <property type="match status" value="1"/>
</dbReference>
<comment type="subcellular location">
    <subcellularLocation>
        <location evidence="1">Cell membrane</location>
        <topology evidence="1">Multi-pass membrane protein</topology>
    </subcellularLocation>
</comment>
<feature type="compositionally biased region" description="Basic and acidic residues" evidence="7">
    <location>
        <begin position="228"/>
        <end position="239"/>
    </location>
</feature>
<evidence type="ECO:0000256" key="1">
    <source>
        <dbReference type="ARBA" id="ARBA00004651"/>
    </source>
</evidence>
<feature type="transmembrane region" description="Helical" evidence="8">
    <location>
        <begin position="170"/>
        <end position="191"/>
    </location>
</feature>
<evidence type="ECO:0000256" key="3">
    <source>
        <dbReference type="ARBA" id="ARBA00022475"/>
    </source>
</evidence>
<keyword evidence="3" id="KW-1003">Cell membrane</keyword>
<evidence type="ECO:0000313" key="10">
    <source>
        <dbReference type="EMBL" id="GGG21766.1"/>
    </source>
</evidence>
<dbReference type="Pfam" id="PF02706">
    <property type="entry name" value="Wzz"/>
    <property type="match status" value="1"/>
</dbReference>
<evidence type="ECO:0000256" key="5">
    <source>
        <dbReference type="ARBA" id="ARBA00022989"/>
    </source>
</evidence>
<dbReference type="InterPro" id="IPR050445">
    <property type="entry name" value="Bact_polysacc_biosynth/exp"/>
</dbReference>
<comment type="caution">
    <text evidence="10">The sequence shown here is derived from an EMBL/GenBank/DDBJ whole genome shotgun (WGS) entry which is preliminary data.</text>
</comment>
<sequence length="247" mass="27432">MELKQYMKIIQKKLWLIAAIVLIACLGTAVKSFYFTTPIYEANAKLIVNQTVQNNELTVGAVQTNVMLINSYKEIIQSAAIMDKVIEQHPEFELTREQLASNITVSSANNSQVMNLSYTDASYEKAANIVNAVSNVFKEQIPTIMKIDNVTILNEANVNDTANPINISPIMNILIGFVVALMMALGLVFLLDYLDDTIKSEAELEEALGIPMLALVTKMNKEDLTPKHKETVSQKKVGESKYATINQ</sequence>
<dbReference type="GO" id="GO:0004713">
    <property type="term" value="F:protein tyrosine kinase activity"/>
    <property type="evidence" value="ECO:0007669"/>
    <property type="project" value="TreeGrafter"/>
</dbReference>
<dbReference type="EMBL" id="BMGR01000017">
    <property type="protein sequence ID" value="GGG21766.1"/>
    <property type="molecule type" value="Genomic_DNA"/>
</dbReference>
<dbReference type="InterPro" id="IPR003856">
    <property type="entry name" value="LPS_length_determ_N"/>
</dbReference>
<proteinExistence type="inferred from homology"/>
<name>A0A917LGQ2_9BACL</name>
<gene>
    <name evidence="10" type="ORF">GCM10010916_43070</name>
</gene>
<evidence type="ECO:0000259" key="9">
    <source>
        <dbReference type="Pfam" id="PF02706"/>
    </source>
</evidence>
<reference evidence="10" key="1">
    <citation type="journal article" date="2014" name="Int. J. Syst. Evol. Microbiol.">
        <title>Complete genome sequence of Corynebacterium casei LMG S-19264T (=DSM 44701T), isolated from a smear-ripened cheese.</title>
        <authorList>
            <consortium name="US DOE Joint Genome Institute (JGI-PGF)"/>
            <person name="Walter F."/>
            <person name="Albersmeier A."/>
            <person name="Kalinowski J."/>
            <person name="Ruckert C."/>
        </authorList>
    </citation>
    <scope>NUCLEOTIDE SEQUENCE</scope>
    <source>
        <strain evidence="10">CGMCC 1.12987</strain>
    </source>
</reference>
<evidence type="ECO:0000256" key="4">
    <source>
        <dbReference type="ARBA" id="ARBA00022692"/>
    </source>
</evidence>
<evidence type="ECO:0000256" key="2">
    <source>
        <dbReference type="ARBA" id="ARBA00006683"/>
    </source>
</evidence>
<feature type="region of interest" description="Disordered" evidence="7">
    <location>
        <begin position="228"/>
        <end position="247"/>
    </location>
</feature>
<dbReference type="Proteomes" id="UP000644756">
    <property type="component" value="Unassembled WGS sequence"/>
</dbReference>
<evidence type="ECO:0000256" key="8">
    <source>
        <dbReference type="SAM" id="Phobius"/>
    </source>
</evidence>
<dbReference type="GO" id="GO:0005886">
    <property type="term" value="C:plasma membrane"/>
    <property type="evidence" value="ECO:0007669"/>
    <property type="project" value="UniProtKB-SubCell"/>
</dbReference>
<feature type="domain" description="Polysaccharide chain length determinant N-terminal" evidence="9">
    <location>
        <begin position="2"/>
        <end position="88"/>
    </location>
</feature>
<keyword evidence="4 8" id="KW-0812">Transmembrane</keyword>
<comment type="similarity">
    <text evidence="2">Belongs to the CpsC/CapA family.</text>
</comment>
<evidence type="ECO:0000256" key="6">
    <source>
        <dbReference type="ARBA" id="ARBA00023136"/>
    </source>
</evidence>
<evidence type="ECO:0000313" key="11">
    <source>
        <dbReference type="Proteomes" id="UP000644756"/>
    </source>
</evidence>